<feature type="chain" id="PRO_5004497589" evidence="1">
    <location>
        <begin position="24"/>
        <end position="77"/>
    </location>
</feature>
<evidence type="ECO:0000313" key="3">
    <source>
        <dbReference type="Proteomes" id="UP000014216"/>
    </source>
</evidence>
<comment type="caution">
    <text evidence="2">The sequence shown here is derived from an EMBL/GenBank/DDBJ whole genome shotgun (WGS) entry which is preliminary data.</text>
</comment>
<gene>
    <name evidence="2" type="ORF">Dpo_1c05380</name>
</gene>
<organism evidence="2 3">
    <name type="scientific">Desulfotignum phosphitoxidans DSM 13687</name>
    <dbReference type="NCBI Taxonomy" id="1286635"/>
    <lineage>
        <taxon>Bacteria</taxon>
        <taxon>Pseudomonadati</taxon>
        <taxon>Thermodesulfobacteriota</taxon>
        <taxon>Desulfobacteria</taxon>
        <taxon>Desulfobacterales</taxon>
        <taxon>Desulfobacteraceae</taxon>
        <taxon>Desulfotignum</taxon>
    </lineage>
</organism>
<evidence type="ECO:0000256" key="1">
    <source>
        <dbReference type="SAM" id="SignalP"/>
    </source>
</evidence>
<dbReference type="EMBL" id="APJX01000001">
    <property type="protein sequence ID" value="EMS81397.1"/>
    <property type="molecule type" value="Genomic_DNA"/>
</dbReference>
<dbReference type="OrthoDB" id="5421005at2"/>
<accession>S0G7R5</accession>
<dbReference type="PROSITE" id="PS51257">
    <property type="entry name" value="PROKAR_LIPOPROTEIN"/>
    <property type="match status" value="1"/>
</dbReference>
<proteinExistence type="predicted"/>
<sequence length="77" mass="8214">MKQPVKFLLGIAGAMLIGGCAHTAYLGFHGKSVNAFPDIHAGVTRDVQCLECHHPDHAQGPPTPHPDFTGCLNCHND</sequence>
<feature type="signal peptide" evidence="1">
    <location>
        <begin position="1"/>
        <end position="23"/>
    </location>
</feature>
<dbReference type="Proteomes" id="UP000014216">
    <property type="component" value="Unassembled WGS sequence"/>
</dbReference>
<keyword evidence="1" id="KW-0732">Signal</keyword>
<reference evidence="2 3" key="1">
    <citation type="journal article" date="2013" name="Genome Announc.">
        <title>Draft Genome Sequence of Desulfotignum phosphitoxidans DSM 13687 Strain FiPS-3.</title>
        <authorList>
            <person name="Poehlein A."/>
            <person name="Daniel R."/>
            <person name="Simeonova D.D."/>
        </authorList>
    </citation>
    <scope>NUCLEOTIDE SEQUENCE [LARGE SCALE GENOMIC DNA]</scope>
    <source>
        <strain evidence="2 3">DSM 13687</strain>
    </source>
</reference>
<name>S0G7R5_9BACT</name>
<dbReference type="RefSeq" id="WP_006964121.1">
    <property type="nucleotide sequence ID" value="NZ_APJX01000001.1"/>
</dbReference>
<evidence type="ECO:0000313" key="2">
    <source>
        <dbReference type="EMBL" id="EMS81397.1"/>
    </source>
</evidence>
<dbReference type="InterPro" id="IPR036280">
    <property type="entry name" value="Multihaem_cyt_sf"/>
</dbReference>
<protein>
    <submittedName>
        <fullName evidence="2">Uncharacterized protein</fullName>
    </submittedName>
</protein>
<dbReference type="SUPFAM" id="SSF48695">
    <property type="entry name" value="Multiheme cytochromes"/>
    <property type="match status" value="1"/>
</dbReference>
<keyword evidence="3" id="KW-1185">Reference proteome</keyword>
<dbReference type="AlphaFoldDB" id="S0G7R5"/>